<proteinExistence type="predicted"/>
<dbReference type="RefSeq" id="WP_183509250.1">
    <property type="nucleotide sequence ID" value="NZ_BSPG01000096.1"/>
</dbReference>
<keyword evidence="6" id="KW-1185">Reference proteome</keyword>
<evidence type="ECO:0000256" key="1">
    <source>
        <dbReference type="SAM" id="MobiDB-lite"/>
    </source>
</evidence>
<evidence type="ECO:0000313" key="4">
    <source>
        <dbReference type="EMBL" id="MBB3904883.1"/>
    </source>
</evidence>
<reference evidence="4 5" key="3">
    <citation type="submission" date="2020-08" db="EMBL/GenBank/DDBJ databases">
        <title>Genomic Encyclopedia of Type Strains, Phase IV (KMG-IV): sequencing the most valuable type-strain genomes for metagenomic binning, comparative biology and taxonomic classification.</title>
        <authorList>
            <person name="Goeker M."/>
        </authorList>
    </citation>
    <scope>NUCLEOTIDE SEQUENCE [LARGE SCALE GENOMIC DNA]</scope>
    <source>
        <strain evidence="4 5">DSM 24105</strain>
    </source>
</reference>
<dbReference type="Proteomes" id="UP001156881">
    <property type="component" value="Unassembled WGS sequence"/>
</dbReference>
<dbReference type="EMBL" id="BSPG01000096">
    <property type="protein sequence ID" value="GLS47118.1"/>
    <property type="molecule type" value="Genomic_DNA"/>
</dbReference>
<evidence type="ECO:0000313" key="6">
    <source>
        <dbReference type="Proteomes" id="UP001156881"/>
    </source>
</evidence>
<sequence>MATLLARGSVPATSSTTGKYGPRAGTILTLVVCTLAALTLLTVSVRYGITADPILEPVAAASE</sequence>
<keyword evidence="2" id="KW-0472">Membrane</keyword>
<dbReference type="AlphaFoldDB" id="A0A7W6AK32"/>
<gene>
    <name evidence="3" type="ORF">GCM10007884_51220</name>
    <name evidence="4" type="ORF">GGR33_004409</name>
</gene>
<name>A0A7W6AK32_9HYPH</name>
<reference evidence="6" key="2">
    <citation type="journal article" date="2019" name="Int. J. Syst. Evol. Microbiol.">
        <title>The Global Catalogue of Microorganisms (GCM) 10K type strain sequencing project: providing services to taxonomists for standard genome sequencing and annotation.</title>
        <authorList>
            <consortium name="The Broad Institute Genomics Platform"/>
            <consortium name="The Broad Institute Genome Sequencing Center for Infectious Disease"/>
            <person name="Wu L."/>
            <person name="Ma J."/>
        </authorList>
    </citation>
    <scope>NUCLEOTIDE SEQUENCE [LARGE SCALE GENOMIC DNA]</scope>
    <source>
        <strain evidence="6">NBRC 107710</strain>
    </source>
</reference>
<dbReference type="EMBL" id="JACIDN010000009">
    <property type="protein sequence ID" value="MBB3904883.1"/>
    <property type="molecule type" value="Genomic_DNA"/>
</dbReference>
<reference evidence="3" key="4">
    <citation type="submission" date="2023-01" db="EMBL/GenBank/DDBJ databases">
        <title>Draft genome sequence of Methylobacterium brachythecii strain NBRC 107710.</title>
        <authorList>
            <person name="Sun Q."/>
            <person name="Mori K."/>
        </authorList>
    </citation>
    <scope>NUCLEOTIDE SEQUENCE</scope>
    <source>
        <strain evidence="3">NBRC 107710</strain>
    </source>
</reference>
<evidence type="ECO:0000256" key="2">
    <source>
        <dbReference type="SAM" id="Phobius"/>
    </source>
</evidence>
<reference evidence="3" key="1">
    <citation type="journal article" date="2014" name="Int. J. Syst. Evol. Microbiol.">
        <title>Complete genome of a new Firmicutes species belonging to the dominant human colonic microbiota ('Ruminococcus bicirculans') reveals two chromosomes and a selective capacity to utilize plant glucans.</title>
        <authorList>
            <consortium name="NISC Comparative Sequencing Program"/>
            <person name="Wegmann U."/>
            <person name="Louis P."/>
            <person name="Goesmann A."/>
            <person name="Henrissat B."/>
            <person name="Duncan S.H."/>
            <person name="Flint H.J."/>
        </authorList>
    </citation>
    <scope>NUCLEOTIDE SEQUENCE</scope>
    <source>
        <strain evidence="3">NBRC 107710</strain>
    </source>
</reference>
<protein>
    <submittedName>
        <fullName evidence="4">Uncharacterized protein</fullName>
    </submittedName>
</protein>
<feature type="transmembrane region" description="Helical" evidence="2">
    <location>
        <begin position="20"/>
        <end position="41"/>
    </location>
</feature>
<evidence type="ECO:0000313" key="5">
    <source>
        <dbReference type="Proteomes" id="UP000517759"/>
    </source>
</evidence>
<keyword evidence="2" id="KW-0812">Transmembrane</keyword>
<keyword evidence="2" id="KW-1133">Transmembrane helix</keyword>
<organism evidence="4 5">
    <name type="scientific">Methylobacterium brachythecii</name>
    <dbReference type="NCBI Taxonomy" id="1176177"/>
    <lineage>
        <taxon>Bacteria</taxon>
        <taxon>Pseudomonadati</taxon>
        <taxon>Pseudomonadota</taxon>
        <taxon>Alphaproteobacteria</taxon>
        <taxon>Hyphomicrobiales</taxon>
        <taxon>Methylobacteriaceae</taxon>
        <taxon>Methylobacterium</taxon>
    </lineage>
</organism>
<accession>A0A7W6AK32</accession>
<feature type="region of interest" description="Disordered" evidence="1">
    <location>
        <begin position="1"/>
        <end position="20"/>
    </location>
</feature>
<dbReference type="Proteomes" id="UP000517759">
    <property type="component" value="Unassembled WGS sequence"/>
</dbReference>
<comment type="caution">
    <text evidence="4">The sequence shown here is derived from an EMBL/GenBank/DDBJ whole genome shotgun (WGS) entry which is preliminary data.</text>
</comment>
<evidence type="ECO:0000313" key="3">
    <source>
        <dbReference type="EMBL" id="GLS47118.1"/>
    </source>
</evidence>